<dbReference type="GO" id="GO:0016747">
    <property type="term" value="F:acyltransferase activity, transferring groups other than amino-acyl groups"/>
    <property type="evidence" value="ECO:0007669"/>
    <property type="project" value="InterPro"/>
</dbReference>
<evidence type="ECO:0000313" key="3">
    <source>
        <dbReference type="Proteomes" id="UP000265431"/>
    </source>
</evidence>
<dbReference type="RefSeq" id="WP_119377982.1">
    <property type="nucleotide sequence ID" value="NZ_QWGB01000003.1"/>
</dbReference>
<proteinExistence type="predicted"/>
<evidence type="ECO:0000313" key="2">
    <source>
        <dbReference type="EMBL" id="RIJ26129.1"/>
    </source>
</evidence>
<dbReference type="InterPro" id="IPR000182">
    <property type="entry name" value="GNAT_dom"/>
</dbReference>
<dbReference type="CDD" id="cd04301">
    <property type="entry name" value="NAT_SF"/>
    <property type="match status" value="1"/>
</dbReference>
<keyword evidence="3" id="KW-1185">Reference proteome</keyword>
<organism evidence="2 3">
    <name type="scientific">Henriciella barbarensis</name>
    <dbReference type="NCBI Taxonomy" id="86342"/>
    <lineage>
        <taxon>Bacteria</taxon>
        <taxon>Pseudomonadati</taxon>
        <taxon>Pseudomonadota</taxon>
        <taxon>Alphaproteobacteria</taxon>
        <taxon>Hyphomonadales</taxon>
        <taxon>Hyphomonadaceae</taxon>
        <taxon>Henriciella</taxon>
    </lineage>
</organism>
<dbReference type="OrthoDB" id="9796171at2"/>
<dbReference type="Gene3D" id="3.40.630.30">
    <property type="match status" value="1"/>
</dbReference>
<dbReference type="EMBL" id="QWGB01000003">
    <property type="protein sequence ID" value="RIJ26129.1"/>
    <property type="molecule type" value="Genomic_DNA"/>
</dbReference>
<feature type="domain" description="N-acetyltransferase" evidence="1">
    <location>
        <begin position="27"/>
        <end position="168"/>
    </location>
</feature>
<keyword evidence="2" id="KW-0808">Transferase</keyword>
<gene>
    <name evidence="2" type="ORF">D1224_00480</name>
</gene>
<dbReference type="PROSITE" id="PS51186">
    <property type="entry name" value="GNAT"/>
    <property type="match status" value="1"/>
</dbReference>
<dbReference type="Pfam" id="PF00583">
    <property type="entry name" value="Acetyltransf_1"/>
    <property type="match status" value="1"/>
</dbReference>
<dbReference type="Proteomes" id="UP000265431">
    <property type="component" value="Unassembled WGS sequence"/>
</dbReference>
<reference evidence="2 3" key="1">
    <citation type="submission" date="2018-08" db="EMBL/GenBank/DDBJ databases">
        <title>Henriciella mobilis sp. nov., isolated from seawater.</title>
        <authorList>
            <person name="Cheng H."/>
            <person name="Wu Y.-H."/>
            <person name="Xu X.-W."/>
            <person name="Guo L.-L."/>
        </authorList>
    </citation>
    <scope>NUCLEOTIDE SEQUENCE [LARGE SCALE GENOMIC DNA]</scope>
    <source>
        <strain evidence="2 3">CCUG66934</strain>
    </source>
</reference>
<comment type="caution">
    <text evidence="2">The sequence shown here is derived from an EMBL/GenBank/DDBJ whole genome shotgun (WGS) entry which is preliminary data.</text>
</comment>
<dbReference type="InterPro" id="IPR016181">
    <property type="entry name" value="Acyl_CoA_acyltransferase"/>
</dbReference>
<dbReference type="AlphaFoldDB" id="A0A399R9E6"/>
<sequence length="214" mass="24614">MSYPLSYPAIGCKALRRAPSPDSFRALRVRPVQSLDDLQRVFAIRAAVFMAEQRCPYDEEYDGNDLAALHLIAFMGREPVGTLRLRWFAEFGKIERVCILPSMRGRHIERILLAHAIEIASRKGYRLMIGQIQARLWPLWSRVLHCELQDGRESFSFSDFEYLEIDIPVPRHPNPITSGSDPFILIRPEGDWDRQGILEESAQRSTDRDCEEAA</sequence>
<evidence type="ECO:0000259" key="1">
    <source>
        <dbReference type="PROSITE" id="PS51186"/>
    </source>
</evidence>
<accession>A0A399R9E6</accession>
<dbReference type="SUPFAM" id="SSF55729">
    <property type="entry name" value="Acyl-CoA N-acyltransferases (Nat)"/>
    <property type="match status" value="1"/>
</dbReference>
<protein>
    <submittedName>
        <fullName evidence="2">GNAT family N-acetyltransferase</fullName>
    </submittedName>
</protein>
<name>A0A399R9E6_9PROT</name>